<dbReference type="Proteomes" id="UP000177996">
    <property type="component" value="Unassembled WGS sequence"/>
</dbReference>
<protein>
    <submittedName>
        <fullName evidence="2">Uncharacterized protein</fullName>
    </submittedName>
</protein>
<evidence type="ECO:0000256" key="1">
    <source>
        <dbReference type="SAM" id="Phobius"/>
    </source>
</evidence>
<dbReference type="EMBL" id="MHLL01000036">
    <property type="protein sequence ID" value="OGZ08378.1"/>
    <property type="molecule type" value="Genomic_DNA"/>
</dbReference>
<accession>A0A1G2D6J0</accession>
<name>A0A1G2D6J0_9BACT</name>
<evidence type="ECO:0000313" key="2">
    <source>
        <dbReference type="EMBL" id="OGZ08378.1"/>
    </source>
</evidence>
<comment type="caution">
    <text evidence="2">The sequence shown here is derived from an EMBL/GenBank/DDBJ whole genome shotgun (WGS) entry which is preliminary data.</text>
</comment>
<sequence length="164" mass="18209">MSKDSEKDARRELRKKIKGFVGWAIGIGIVGGIVYLVVTAERLPESEVVSSVGVHYHPRLSIKVNGEPITIPNNVGIGAVHNPIHTHEEGDGTLHLEFEGTVRKEDTRLQKFFIVWNKEWTATSFMGMPLGEGHTLTMKVDGAPSTEYGTHVMKDGELIELDYQ</sequence>
<feature type="transmembrane region" description="Helical" evidence="1">
    <location>
        <begin position="20"/>
        <end position="38"/>
    </location>
</feature>
<proteinExistence type="predicted"/>
<organism evidence="2 3">
    <name type="scientific">Candidatus Lloydbacteria bacterium RIFCSPHIGHO2_02_FULL_50_13</name>
    <dbReference type="NCBI Taxonomy" id="1798661"/>
    <lineage>
        <taxon>Bacteria</taxon>
        <taxon>Candidatus Lloydiibacteriota</taxon>
    </lineage>
</organism>
<keyword evidence="1" id="KW-0472">Membrane</keyword>
<keyword evidence="1" id="KW-1133">Transmembrane helix</keyword>
<dbReference type="AlphaFoldDB" id="A0A1G2D6J0"/>
<evidence type="ECO:0000313" key="3">
    <source>
        <dbReference type="Proteomes" id="UP000177996"/>
    </source>
</evidence>
<reference evidence="2 3" key="1">
    <citation type="journal article" date="2016" name="Nat. Commun.">
        <title>Thousands of microbial genomes shed light on interconnected biogeochemical processes in an aquifer system.</title>
        <authorList>
            <person name="Anantharaman K."/>
            <person name="Brown C.T."/>
            <person name="Hug L.A."/>
            <person name="Sharon I."/>
            <person name="Castelle C.J."/>
            <person name="Probst A.J."/>
            <person name="Thomas B.C."/>
            <person name="Singh A."/>
            <person name="Wilkins M.J."/>
            <person name="Karaoz U."/>
            <person name="Brodie E.L."/>
            <person name="Williams K.H."/>
            <person name="Hubbard S.S."/>
            <person name="Banfield J.F."/>
        </authorList>
    </citation>
    <scope>NUCLEOTIDE SEQUENCE [LARGE SCALE GENOMIC DNA]</scope>
</reference>
<gene>
    <name evidence="2" type="ORF">A3D65_05645</name>
</gene>
<keyword evidence="1" id="KW-0812">Transmembrane</keyword>